<sequence length="314" mass="33688">MLRLLPARHQNTCRCPQRRSSMSAEIAAIVRDLSSALAVTNAALEEEASERTRRGAVRSLHRALRRTAEADDLWADLMLRATTGGSVTAPSHELLGTIADLLVEQQVALLVSIGYRSPPPPRASALINDTRARIEEPPAGESYAGVAHLDAVRVELQKFVERLARNAPRSDSRVFPRLLAQGRRVGVSTCVLLVASSVQVKTGDALGFDVGASIRDGVGVEVTVPAPWQPEDAGAALIGAASSDLDLALTEATPSDEERAMDEREVLRSMVDHARPPRTSRTSYPPSDGEQPGRAVRRLQSPPPGDRPGGVRSD</sequence>
<feature type="compositionally biased region" description="Low complexity" evidence="1">
    <location>
        <begin position="277"/>
        <end position="287"/>
    </location>
</feature>
<dbReference type="AlphaFoldDB" id="A0A239FDS1"/>
<dbReference type="EMBL" id="FZOH01000005">
    <property type="protein sequence ID" value="SNS54905.1"/>
    <property type="molecule type" value="Genomic_DNA"/>
</dbReference>
<organism evidence="2 3">
    <name type="scientific">Geodermatophilus saharensis</name>
    <dbReference type="NCBI Taxonomy" id="1137994"/>
    <lineage>
        <taxon>Bacteria</taxon>
        <taxon>Bacillati</taxon>
        <taxon>Actinomycetota</taxon>
        <taxon>Actinomycetes</taxon>
        <taxon>Geodermatophilales</taxon>
        <taxon>Geodermatophilaceae</taxon>
        <taxon>Geodermatophilus</taxon>
    </lineage>
</organism>
<proteinExistence type="predicted"/>
<feature type="region of interest" description="Disordered" evidence="1">
    <location>
        <begin position="267"/>
        <end position="314"/>
    </location>
</feature>
<reference evidence="3" key="1">
    <citation type="submission" date="2017-06" db="EMBL/GenBank/DDBJ databases">
        <authorList>
            <person name="Varghese N."/>
            <person name="Submissions S."/>
        </authorList>
    </citation>
    <scope>NUCLEOTIDE SEQUENCE [LARGE SCALE GENOMIC DNA]</scope>
    <source>
        <strain evidence="3">DSM 45423</strain>
    </source>
</reference>
<evidence type="ECO:0000256" key="1">
    <source>
        <dbReference type="SAM" id="MobiDB-lite"/>
    </source>
</evidence>
<evidence type="ECO:0000313" key="2">
    <source>
        <dbReference type="EMBL" id="SNS54905.1"/>
    </source>
</evidence>
<protein>
    <submittedName>
        <fullName evidence="2">Uncharacterized protein</fullName>
    </submittedName>
</protein>
<dbReference type="Proteomes" id="UP000198386">
    <property type="component" value="Unassembled WGS sequence"/>
</dbReference>
<evidence type="ECO:0000313" key="3">
    <source>
        <dbReference type="Proteomes" id="UP000198386"/>
    </source>
</evidence>
<gene>
    <name evidence="2" type="ORF">SAMN04488107_2969</name>
</gene>
<accession>A0A239FDS1</accession>
<keyword evidence="3" id="KW-1185">Reference proteome</keyword>
<name>A0A239FDS1_9ACTN</name>